<reference evidence="2" key="3">
    <citation type="submission" date="2015-06" db="UniProtKB">
        <authorList>
            <consortium name="EnsemblMetazoa"/>
        </authorList>
    </citation>
    <scope>IDENTIFICATION</scope>
</reference>
<dbReference type="EnsemblMetazoa" id="HelroT90310">
    <property type="protein sequence ID" value="HelroP90310"/>
    <property type="gene ID" value="HelroG90310"/>
</dbReference>
<evidence type="ECO:0000313" key="2">
    <source>
        <dbReference type="EnsemblMetazoa" id="HelroP90310"/>
    </source>
</evidence>
<dbReference type="AlphaFoldDB" id="T1G7P1"/>
<protein>
    <submittedName>
        <fullName evidence="1 2">Uncharacterized protein</fullName>
    </submittedName>
</protein>
<dbReference type="Pfam" id="PF10274">
    <property type="entry name" value="ParcG"/>
    <property type="match status" value="1"/>
</dbReference>
<dbReference type="InParanoid" id="T1G7P1"/>
<dbReference type="PANTHER" id="PTHR21207">
    <property type="entry name" value="PARKIN COREGULATED GENE PROTEIN PARK2 COREGULATED"/>
    <property type="match status" value="1"/>
</dbReference>
<dbReference type="KEGG" id="hro:HELRODRAFT_90310"/>
<dbReference type="InterPro" id="IPR019399">
    <property type="entry name" value="Parkin_co-regulated_protein"/>
</dbReference>
<dbReference type="HOGENOM" id="CLU_2690561_0_0_1"/>
<dbReference type="eggNOG" id="KOG3961">
    <property type="taxonomic scope" value="Eukaryota"/>
</dbReference>
<dbReference type="Proteomes" id="UP000015101">
    <property type="component" value="Unassembled WGS sequence"/>
</dbReference>
<keyword evidence="3" id="KW-1185">Reference proteome</keyword>
<dbReference type="EMBL" id="AMQM01007986">
    <property type="status" value="NOT_ANNOTATED_CDS"/>
    <property type="molecule type" value="Genomic_DNA"/>
</dbReference>
<dbReference type="GeneID" id="20217088"/>
<dbReference type="RefSeq" id="XP_009030630.1">
    <property type="nucleotide sequence ID" value="XM_009032382.1"/>
</dbReference>
<name>T1G7P1_HELRO</name>
<accession>T1G7P1</accession>
<reference evidence="1 3" key="2">
    <citation type="journal article" date="2013" name="Nature">
        <title>Insights into bilaterian evolution from three spiralian genomes.</title>
        <authorList>
            <person name="Simakov O."/>
            <person name="Marletaz F."/>
            <person name="Cho S.J."/>
            <person name="Edsinger-Gonzales E."/>
            <person name="Havlak P."/>
            <person name="Hellsten U."/>
            <person name="Kuo D.H."/>
            <person name="Larsson T."/>
            <person name="Lv J."/>
            <person name="Arendt D."/>
            <person name="Savage R."/>
            <person name="Osoegawa K."/>
            <person name="de Jong P."/>
            <person name="Grimwood J."/>
            <person name="Chapman J.A."/>
            <person name="Shapiro H."/>
            <person name="Aerts A."/>
            <person name="Otillar R.P."/>
            <person name="Terry A.Y."/>
            <person name="Boore J.L."/>
            <person name="Grigoriev I.V."/>
            <person name="Lindberg D.R."/>
            <person name="Seaver E.C."/>
            <person name="Weisblat D.A."/>
            <person name="Putnam N.H."/>
            <person name="Rokhsar D.S."/>
        </authorList>
    </citation>
    <scope>NUCLEOTIDE SEQUENCE</scope>
</reference>
<dbReference type="EMBL" id="KB097701">
    <property type="protein sequence ID" value="ESN91270.1"/>
    <property type="molecule type" value="Genomic_DNA"/>
</dbReference>
<proteinExistence type="predicted"/>
<dbReference type="STRING" id="6412.T1G7P1"/>
<gene>
    <name evidence="2" type="primary">20217088</name>
    <name evidence="1" type="ORF">HELRODRAFT_90310</name>
</gene>
<dbReference type="CTD" id="20217088"/>
<evidence type="ECO:0000313" key="3">
    <source>
        <dbReference type="Proteomes" id="UP000015101"/>
    </source>
</evidence>
<dbReference type="OrthoDB" id="5954824at2759"/>
<reference evidence="3" key="1">
    <citation type="submission" date="2012-12" db="EMBL/GenBank/DDBJ databases">
        <authorList>
            <person name="Hellsten U."/>
            <person name="Grimwood J."/>
            <person name="Chapman J.A."/>
            <person name="Shapiro H."/>
            <person name="Aerts A."/>
            <person name="Otillar R.P."/>
            <person name="Terry A.Y."/>
            <person name="Boore J.L."/>
            <person name="Simakov O."/>
            <person name="Marletaz F."/>
            <person name="Cho S.-J."/>
            <person name="Edsinger-Gonzales E."/>
            <person name="Havlak P."/>
            <person name="Kuo D.-H."/>
            <person name="Larsson T."/>
            <person name="Lv J."/>
            <person name="Arendt D."/>
            <person name="Savage R."/>
            <person name="Osoegawa K."/>
            <person name="de Jong P."/>
            <person name="Lindberg D.R."/>
            <person name="Seaver E.C."/>
            <person name="Weisblat D.A."/>
            <person name="Putnam N.H."/>
            <person name="Grigoriev I.V."/>
            <person name="Rokhsar D.S."/>
        </authorList>
    </citation>
    <scope>NUCLEOTIDE SEQUENCE</scope>
</reference>
<dbReference type="PANTHER" id="PTHR21207:SF2">
    <property type="entry name" value="PARKIN COREGULATED GENE PROTEIN"/>
    <property type="match status" value="1"/>
</dbReference>
<dbReference type="EMBL" id="AMQM01007985">
    <property type="status" value="NOT_ANNOTATED_CDS"/>
    <property type="molecule type" value="Genomic_DNA"/>
</dbReference>
<organism evidence="2 3">
    <name type="scientific">Helobdella robusta</name>
    <name type="common">Californian leech</name>
    <dbReference type="NCBI Taxonomy" id="6412"/>
    <lineage>
        <taxon>Eukaryota</taxon>
        <taxon>Metazoa</taxon>
        <taxon>Spiralia</taxon>
        <taxon>Lophotrochozoa</taxon>
        <taxon>Annelida</taxon>
        <taxon>Clitellata</taxon>
        <taxon>Hirudinea</taxon>
        <taxon>Rhynchobdellida</taxon>
        <taxon>Glossiphoniidae</taxon>
        <taxon>Helobdella</taxon>
    </lineage>
</organism>
<evidence type="ECO:0000313" key="1">
    <source>
        <dbReference type="EMBL" id="ESN91270.1"/>
    </source>
</evidence>
<sequence>MYIYICIEALNTHHPHCLCVTLKVLQHLVTCHKSTATVLIPYYRQILPVLNTFKSKNVNIGDEIDYGQRRRETL</sequence>